<dbReference type="EMBL" id="JALBUT010000009">
    <property type="protein sequence ID" value="MDX8416104.1"/>
    <property type="molecule type" value="Genomic_DNA"/>
</dbReference>
<dbReference type="PANTHER" id="PTHR30625">
    <property type="entry name" value="PROTEIN TOLQ"/>
    <property type="match status" value="1"/>
</dbReference>
<dbReference type="RefSeq" id="WP_370397557.1">
    <property type="nucleotide sequence ID" value="NZ_JALBUT010000009.1"/>
</dbReference>
<keyword evidence="6" id="KW-0653">Protein transport</keyword>
<organism evidence="9 10">
    <name type="scientific">Intestinicryptomonas porci</name>
    <dbReference type="NCBI Taxonomy" id="2926320"/>
    <lineage>
        <taxon>Bacteria</taxon>
        <taxon>Pseudomonadati</taxon>
        <taxon>Verrucomicrobiota</taxon>
        <taxon>Opitutia</taxon>
        <taxon>Opitutales</taxon>
        <taxon>Intestinicryptomonaceae</taxon>
        <taxon>Intestinicryptomonas</taxon>
    </lineage>
</organism>
<evidence type="ECO:0000256" key="4">
    <source>
        <dbReference type="ARBA" id="ARBA00022989"/>
    </source>
</evidence>
<reference evidence="9 10" key="1">
    <citation type="submission" date="2022-03" db="EMBL/GenBank/DDBJ databases">
        <title>Novel taxa within the pig intestine.</title>
        <authorList>
            <person name="Wylensek D."/>
            <person name="Bishof K."/>
            <person name="Afrizal A."/>
            <person name="Clavel T."/>
        </authorList>
    </citation>
    <scope>NUCLEOTIDE SEQUENCE [LARGE SCALE GENOMIC DNA]</scope>
    <source>
        <strain evidence="9 10">CLA-KB-P66</strain>
    </source>
</reference>
<evidence type="ECO:0000256" key="7">
    <source>
        <dbReference type="SAM" id="Phobius"/>
    </source>
</evidence>
<evidence type="ECO:0000256" key="2">
    <source>
        <dbReference type="ARBA" id="ARBA00022475"/>
    </source>
</evidence>
<evidence type="ECO:0000256" key="1">
    <source>
        <dbReference type="ARBA" id="ARBA00004651"/>
    </source>
</evidence>
<name>A0ABU4WHR7_9BACT</name>
<keyword evidence="10" id="KW-1185">Reference proteome</keyword>
<evidence type="ECO:0000313" key="10">
    <source>
        <dbReference type="Proteomes" id="UP001275932"/>
    </source>
</evidence>
<dbReference type="InterPro" id="IPR002898">
    <property type="entry name" value="MotA_ExbB_proton_chnl"/>
</dbReference>
<gene>
    <name evidence="9" type="ORF">MOX91_07950</name>
</gene>
<proteinExistence type="inferred from homology"/>
<comment type="caution">
    <text evidence="9">The sequence shown here is derived from an EMBL/GenBank/DDBJ whole genome shotgun (WGS) entry which is preliminary data.</text>
</comment>
<feature type="transmembrane region" description="Helical" evidence="7">
    <location>
        <begin position="156"/>
        <end position="179"/>
    </location>
</feature>
<comment type="subcellular location">
    <subcellularLocation>
        <location evidence="1">Cell membrane</location>
        <topology evidence="1">Multi-pass membrane protein</topology>
    </subcellularLocation>
    <subcellularLocation>
        <location evidence="6">Membrane</location>
        <topology evidence="6">Multi-pass membrane protein</topology>
    </subcellularLocation>
</comment>
<protein>
    <submittedName>
        <fullName evidence="9">MotA/TolQ/ExbB proton channel family protein</fullName>
    </submittedName>
</protein>
<feature type="domain" description="MotA/TolQ/ExbB proton channel" evidence="8">
    <location>
        <begin position="75"/>
        <end position="190"/>
    </location>
</feature>
<keyword evidence="5 7" id="KW-0472">Membrane</keyword>
<evidence type="ECO:0000256" key="6">
    <source>
        <dbReference type="RuleBase" id="RU004057"/>
    </source>
</evidence>
<dbReference type="Proteomes" id="UP001275932">
    <property type="component" value="Unassembled WGS sequence"/>
</dbReference>
<evidence type="ECO:0000256" key="3">
    <source>
        <dbReference type="ARBA" id="ARBA00022692"/>
    </source>
</evidence>
<feature type="transmembrane region" description="Helical" evidence="7">
    <location>
        <begin position="115"/>
        <end position="136"/>
    </location>
</feature>
<dbReference type="PANTHER" id="PTHR30625:SF11">
    <property type="entry name" value="MOTA_TOLQ_EXBB PROTON CHANNEL DOMAIN-CONTAINING PROTEIN"/>
    <property type="match status" value="1"/>
</dbReference>
<keyword evidence="4 7" id="KW-1133">Transmembrane helix</keyword>
<dbReference type="Pfam" id="PF01618">
    <property type="entry name" value="MotA_ExbB"/>
    <property type="match status" value="1"/>
</dbReference>
<sequence length="224" mass="24552">MEKLLNIFYAGGPMMVPIVLSAFVVALLFLERFLYLHKGQIKAVDFVDGLKNSLKDGRLTEALTICEETPCPVSRVVKAALLTCESGRTVIVDSVRAAALLELPMLQRRISSIMLIAKIAPLMGMIGTVLALLQIFNKISETGSYFTVDIFSAQIYNALVSTVAGLLLCLTAWVMYALLLGRVRAIAHDIDWAANEMVLFIEKGMPENEGLRLLEKSENGDGTD</sequence>
<keyword evidence="6" id="KW-0813">Transport</keyword>
<evidence type="ECO:0000313" key="9">
    <source>
        <dbReference type="EMBL" id="MDX8416104.1"/>
    </source>
</evidence>
<comment type="similarity">
    <text evidence="6">Belongs to the exbB/tolQ family.</text>
</comment>
<evidence type="ECO:0000256" key="5">
    <source>
        <dbReference type="ARBA" id="ARBA00023136"/>
    </source>
</evidence>
<keyword evidence="2" id="KW-1003">Cell membrane</keyword>
<dbReference type="InterPro" id="IPR050790">
    <property type="entry name" value="ExbB/TolQ_transport"/>
</dbReference>
<feature type="transmembrane region" description="Helical" evidence="7">
    <location>
        <begin position="6"/>
        <end position="30"/>
    </location>
</feature>
<accession>A0ABU4WHR7</accession>
<evidence type="ECO:0000259" key="8">
    <source>
        <dbReference type="Pfam" id="PF01618"/>
    </source>
</evidence>
<keyword evidence="3 7" id="KW-0812">Transmembrane</keyword>